<feature type="transmembrane region" description="Helical" evidence="2">
    <location>
        <begin position="156"/>
        <end position="176"/>
    </location>
</feature>
<feature type="transmembrane region" description="Helical" evidence="2">
    <location>
        <begin position="6"/>
        <end position="32"/>
    </location>
</feature>
<keyword evidence="2" id="KW-0812">Transmembrane</keyword>
<feature type="transmembrane region" description="Helical" evidence="2">
    <location>
        <begin position="711"/>
        <end position="734"/>
    </location>
</feature>
<proteinExistence type="predicted"/>
<feature type="transmembrane region" description="Helical" evidence="2">
    <location>
        <begin position="682"/>
        <end position="705"/>
    </location>
</feature>
<dbReference type="EMBL" id="ML170200">
    <property type="protein sequence ID" value="TDL19113.1"/>
    <property type="molecule type" value="Genomic_DNA"/>
</dbReference>
<reference evidence="4 5" key="1">
    <citation type="submission" date="2018-06" db="EMBL/GenBank/DDBJ databases">
        <title>A transcriptomic atlas of mushroom development highlights an independent origin of complex multicellularity.</title>
        <authorList>
            <consortium name="DOE Joint Genome Institute"/>
            <person name="Krizsan K."/>
            <person name="Almasi E."/>
            <person name="Merenyi Z."/>
            <person name="Sahu N."/>
            <person name="Viragh M."/>
            <person name="Koszo T."/>
            <person name="Mondo S."/>
            <person name="Kiss B."/>
            <person name="Balint B."/>
            <person name="Kues U."/>
            <person name="Barry K."/>
            <person name="Hegedus J.C."/>
            <person name="Henrissat B."/>
            <person name="Johnson J."/>
            <person name="Lipzen A."/>
            <person name="Ohm R."/>
            <person name="Nagy I."/>
            <person name="Pangilinan J."/>
            <person name="Yan J."/>
            <person name="Xiong Y."/>
            <person name="Grigoriev I.V."/>
            <person name="Hibbett D.S."/>
            <person name="Nagy L.G."/>
        </authorList>
    </citation>
    <scope>NUCLEOTIDE SEQUENCE [LARGE SCALE GENOMIC DNA]</scope>
    <source>
        <strain evidence="4 5">SZMC22713</strain>
    </source>
</reference>
<feature type="transmembrane region" description="Helical" evidence="2">
    <location>
        <begin position="188"/>
        <end position="216"/>
    </location>
</feature>
<dbReference type="VEuPathDB" id="FungiDB:BD410DRAFT_900448"/>
<sequence length="823" mass="92459">MSLDNTFGAAFLGLVASSIMYGLTLLQTFHYYRHYSQDRATLKWLVGVLTLIDTVQLILSTWAIYWYLVANFGNFPNLGVPHWSLELQTDSNTAVSVGVQLFFTHRVWQLSKNKPLTAVLLVLTAIHFSLGIYFTVQSFVLKSFAQYIRLVWVPSVGVGSAAVADIIIAVSMVYFLRKSRTGFARTDTLIATLMMYSINTGLLTSIVATVSVILYGTMPNNLIWIFAYWVLGKLYINSFLAMLNSRESLRELTYPTTRSAIQLSHIQERTKSIRFTHGSRDAYQYPDQRPPQQQQPLEVVVAMESEQSKSSRHMPSFNHSDSGSANKWELEYEDFGYQGDTPLFSDDEMESYLATIIPRHVPSSHCCEHRCAQRTTPFNDALGRSSRTVIRTHPRTSLKEIMQSWIPFLPRLGIKHARPQISDVTVTNIAIQGQSWTLPIPRTINIILSVSALFSTIVIATAVLSVVNDEDLVIPIATYPPLVFFLFIHHLTIFVIVRKSQRHFRTPHIPNGLIRKTHLWLFGFLVLCWIVGVILTGVFTTNSVNGDFIANVIFAAFETMLLVYLFVICVKGRGSRAYQIHRLPRGEISGAALVAMEGHPHSWTLPFTRTITTILSISTFVSIMVAVFAAVNVNYDIILICTYGPLTFLSLVHHVTTLLIVRKSSYSSRTPRVPRGLMTKTHLWFLGILELCWTAGICLLTLFAWEPVNGVVIANIVFLIFEFSALLFLFVVCVRGRNRCVKYSGDVNSVDSNTTVGGAITLPTIHPDPPPYYGSETSPDALSKREERKPEDHEYDIGRTVRDVDTSLADTKLPAYIDAAHIA</sequence>
<evidence type="ECO:0000256" key="1">
    <source>
        <dbReference type="SAM" id="MobiDB-lite"/>
    </source>
</evidence>
<feature type="transmembrane region" description="Helical" evidence="2">
    <location>
        <begin position="222"/>
        <end position="243"/>
    </location>
</feature>
<evidence type="ECO:0000313" key="4">
    <source>
        <dbReference type="EMBL" id="TDL19113.1"/>
    </source>
</evidence>
<organism evidence="4 5">
    <name type="scientific">Rickenella mellea</name>
    <dbReference type="NCBI Taxonomy" id="50990"/>
    <lineage>
        <taxon>Eukaryota</taxon>
        <taxon>Fungi</taxon>
        <taxon>Dikarya</taxon>
        <taxon>Basidiomycota</taxon>
        <taxon>Agaricomycotina</taxon>
        <taxon>Agaricomycetes</taxon>
        <taxon>Hymenochaetales</taxon>
        <taxon>Rickenellaceae</taxon>
        <taxon>Rickenella</taxon>
    </lineage>
</organism>
<feature type="transmembrane region" description="Helical" evidence="2">
    <location>
        <begin position="44"/>
        <end position="67"/>
    </location>
</feature>
<dbReference type="Proteomes" id="UP000294933">
    <property type="component" value="Unassembled WGS sequence"/>
</dbReference>
<keyword evidence="5" id="KW-1185">Reference proteome</keyword>
<evidence type="ECO:0000313" key="5">
    <source>
        <dbReference type="Proteomes" id="UP000294933"/>
    </source>
</evidence>
<keyword evidence="2" id="KW-1133">Transmembrane helix</keyword>
<dbReference type="Pfam" id="PF20152">
    <property type="entry name" value="DUF6534"/>
    <property type="match status" value="1"/>
</dbReference>
<name>A0A4Y7PUM8_9AGAM</name>
<evidence type="ECO:0000256" key="2">
    <source>
        <dbReference type="SAM" id="Phobius"/>
    </source>
</evidence>
<feature type="compositionally biased region" description="Basic and acidic residues" evidence="1">
    <location>
        <begin position="782"/>
        <end position="796"/>
    </location>
</feature>
<feature type="transmembrane region" description="Helical" evidence="2">
    <location>
        <begin position="518"/>
        <end position="542"/>
    </location>
</feature>
<feature type="transmembrane region" description="Helical" evidence="2">
    <location>
        <begin position="446"/>
        <end position="467"/>
    </location>
</feature>
<dbReference type="PANTHER" id="PTHR40465">
    <property type="entry name" value="CHROMOSOME 1, WHOLE GENOME SHOTGUN SEQUENCE"/>
    <property type="match status" value="1"/>
</dbReference>
<dbReference type="AlphaFoldDB" id="A0A4Y7PUM8"/>
<keyword evidence="2" id="KW-0472">Membrane</keyword>
<dbReference type="STRING" id="50990.A0A4Y7PUM8"/>
<feature type="transmembrane region" description="Helical" evidence="2">
    <location>
        <begin position="548"/>
        <end position="570"/>
    </location>
</feature>
<dbReference type="OrthoDB" id="2535105at2759"/>
<protein>
    <recommendedName>
        <fullName evidence="3">DUF6534 domain-containing protein</fullName>
    </recommendedName>
</protein>
<feature type="transmembrane region" description="Helical" evidence="2">
    <location>
        <begin position="611"/>
        <end position="631"/>
    </location>
</feature>
<accession>A0A4Y7PUM8</accession>
<dbReference type="InterPro" id="IPR045339">
    <property type="entry name" value="DUF6534"/>
</dbReference>
<dbReference type="PANTHER" id="PTHR40465:SF1">
    <property type="entry name" value="DUF6534 DOMAIN-CONTAINING PROTEIN"/>
    <property type="match status" value="1"/>
</dbReference>
<evidence type="ECO:0000259" key="3">
    <source>
        <dbReference type="Pfam" id="PF20152"/>
    </source>
</evidence>
<feature type="domain" description="DUF6534" evidence="3">
    <location>
        <begin position="161"/>
        <end position="248"/>
    </location>
</feature>
<feature type="region of interest" description="Disordered" evidence="1">
    <location>
        <begin position="765"/>
        <end position="796"/>
    </location>
</feature>
<feature type="transmembrane region" description="Helical" evidence="2">
    <location>
        <begin position="116"/>
        <end position="136"/>
    </location>
</feature>
<feature type="transmembrane region" description="Helical" evidence="2">
    <location>
        <begin position="479"/>
        <end position="497"/>
    </location>
</feature>
<gene>
    <name evidence="4" type="ORF">BD410DRAFT_900448</name>
</gene>
<feature type="transmembrane region" description="Helical" evidence="2">
    <location>
        <begin position="637"/>
        <end position="661"/>
    </location>
</feature>